<name>A0ABS1MLG8_9ACTN</name>
<reference evidence="2 3" key="1">
    <citation type="submission" date="2021-01" db="EMBL/GenBank/DDBJ databases">
        <title>WGS of actinomycetes isolated from Thailand.</title>
        <authorList>
            <person name="Thawai C."/>
        </authorList>
    </citation>
    <scope>NUCLEOTIDE SEQUENCE [LARGE SCALE GENOMIC DNA]</scope>
    <source>
        <strain evidence="2 3">CH9-7</strain>
    </source>
</reference>
<feature type="domain" description="DUF2268" evidence="1">
    <location>
        <begin position="104"/>
        <end position="288"/>
    </location>
</feature>
<sequence length="297" mass="31910">MKILVHDTASAMIDLLQRPLEERPEALREMLGPMQEVLASVMGDVDVVQMHSAMNSGFRLDREDERYLPAVRQMRDAGVWERIEESLTAAWQEISGAAPGIKHAETLHVLLVLGNPDDEHLTVRSGGYFGMGGFPGAIHLVMWPTETSLQKIGHAAAHELHHNVRYANVVWDPMTVTVGEHVVAEGLAEAFVRELAGEEAMGPWARALSGAGLDRAYEKITADIDVAGMQNLTGYVLGDATARLMGQPTVGLPDFAGYGVGLRIVEAHRAASGLTAAQSVALPAREVLRNAGVATGA</sequence>
<evidence type="ECO:0000313" key="2">
    <source>
        <dbReference type="EMBL" id="MBL1088020.1"/>
    </source>
</evidence>
<gene>
    <name evidence="2" type="ORF">JK360_01195</name>
</gene>
<comment type="caution">
    <text evidence="2">The sequence shown here is derived from an EMBL/GenBank/DDBJ whole genome shotgun (WGS) entry which is preliminary data.</text>
</comment>
<evidence type="ECO:0000313" key="3">
    <source>
        <dbReference type="Proteomes" id="UP000629371"/>
    </source>
</evidence>
<dbReference type="Proteomes" id="UP000629371">
    <property type="component" value="Unassembled WGS sequence"/>
</dbReference>
<organism evidence="2 3">
    <name type="scientific">Streptomyces siderophoricus</name>
    <dbReference type="NCBI Taxonomy" id="2802281"/>
    <lineage>
        <taxon>Bacteria</taxon>
        <taxon>Bacillati</taxon>
        <taxon>Actinomycetota</taxon>
        <taxon>Actinomycetes</taxon>
        <taxon>Kitasatosporales</taxon>
        <taxon>Streptomycetaceae</taxon>
        <taxon>Streptomyces</taxon>
    </lineage>
</organism>
<keyword evidence="3" id="KW-1185">Reference proteome</keyword>
<protein>
    <submittedName>
        <fullName evidence="2">Peptidase</fullName>
    </submittedName>
</protein>
<dbReference type="EMBL" id="JAERRI010000001">
    <property type="protein sequence ID" value="MBL1088020.1"/>
    <property type="molecule type" value="Genomic_DNA"/>
</dbReference>
<dbReference type="RefSeq" id="WP_201801235.1">
    <property type="nucleotide sequence ID" value="NZ_JAERRI010000001.1"/>
</dbReference>
<proteinExistence type="predicted"/>
<accession>A0ABS1MLG8</accession>
<dbReference type="InterPro" id="IPR018728">
    <property type="entry name" value="DUF2268"/>
</dbReference>
<evidence type="ECO:0000259" key="1">
    <source>
        <dbReference type="Pfam" id="PF10026"/>
    </source>
</evidence>
<dbReference type="Pfam" id="PF10026">
    <property type="entry name" value="DUF2268"/>
    <property type="match status" value="1"/>
</dbReference>